<accession>A0A401J345</accession>
<dbReference type="Gene3D" id="3.40.50.2000">
    <property type="entry name" value="Glycogen Phosphorylase B"/>
    <property type="match status" value="2"/>
</dbReference>
<dbReference type="AlphaFoldDB" id="A0A401J345"/>
<evidence type="ECO:0000259" key="2">
    <source>
        <dbReference type="Pfam" id="PF00534"/>
    </source>
</evidence>
<dbReference type="GO" id="GO:0016757">
    <property type="term" value="F:glycosyltransferase activity"/>
    <property type="evidence" value="ECO:0007669"/>
    <property type="project" value="InterPro"/>
</dbReference>
<dbReference type="Pfam" id="PF00534">
    <property type="entry name" value="Glycos_transf_1"/>
    <property type="match status" value="1"/>
</dbReference>
<sequence>MTDTVSPPIRIGLDGYNLAMPQGTGVATYGRNLAAAISKLGHPVDLVFGVNIPQRVDDDLRESLFFGQLGADLPKQLTMRRRMRRWRVHPFAHDLIQIPVTGRTVSSEGSEQLPTFDRLFNRAELYDICARHFRRYGKFMTLRMPNPPAIMHWTYPLPIRLAGARNIYTLHDLVPLRLPRASLEDKRYYDTLVRTCVDQADHIVTVSEQSRADIIDLLDANPAMVTNCYQASDMPPQRDPAALPNRLHQLFDLEMKGYFLFFGAIEPKKNLGRIIQAYLEANIATPLVIVGAEAWHADRELKLLGLAHGRKLPGVDRIRRIDYVPRTLLADLVYGAKASLFPALYEGFGLPALEVLTAGVPLLSSTTGALPEITGDAAIPVNPYDIDAMVGAIRRLDADSDLRAELAKQGPVQAARFSRQAFANRLGELYQKVVRG</sequence>
<keyword evidence="1" id="KW-0808">Transferase</keyword>
<evidence type="ECO:0000256" key="1">
    <source>
        <dbReference type="ARBA" id="ARBA00022679"/>
    </source>
</evidence>
<feature type="domain" description="Glycosyltransferase subfamily 4-like N-terminal" evidence="3">
    <location>
        <begin position="24"/>
        <end position="220"/>
    </location>
</feature>
<organism evidence="4 5">
    <name type="scientific">Sphingobium xenophagum</name>
    <dbReference type="NCBI Taxonomy" id="121428"/>
    <lineage>
        <taxon>Bacteria</taxon>
        <taxon>Pseudomonadati</taxon>
        <taxon>Pseudomonadota</taxon>
        <taxon>Alphaproteobacteria</taxon>
        <taxon>Sphingomonadales</taxon>
        <taxon>Sphingomonadaceae</taxon>
        <taxon>Sphingobium</taxon>
    </lineage>
</organism>
<evidence type="ECO:0000259" key="3">
    <source>
        <dbReference type="Pfam" id="PF13579"/>
    </source>
</evidence>
<comment type="caution">
    <text evidence="4">The sequence shown here is derived from an EMBL/GenBank/DDBJ whole genome shotgun (WGS) entry which is preliminary data.</text>
</comment>
<dbReference type="RefSeq" id="WP_130752876.1">
    <property type="nucleotide sequence ID" value="NZ_BBQY01000013.1"/>
</dbReference>
<dbReference type="CDD" id="cd03809">
    <property type="entry name" value="GT4_MtfB-like"/>
    <property type="match status" value="1"/>
</dbReference>
<gene>
    <name evidence="4" type="ORF">MBESOW_P2309</name>
</gene>
<name>A0A401J345_SPHXE</name>
<evidence type="ECO:0000313" key="5">
    <source>
        <dbReference type="Proteomes" id="UP000290975"/>
    </source>
</evidence>
<keyword evidence="5" id="KW-1185">Reference proteome</keyword>
<evidence type="ECO:0000313" key="4">
    <source>
        <dbReference type="EMBL" id="GBH31048.1"/>
    </source>
</evidence>
<reference evidence="4 5" key="1">
    <citation type="submission" date="2014-12" db="EMBL/GenBank/DDBJ databases">
        <title>Whole genome sequencing of Sphingobium xenophagum OW59.</title>
        <authorList>
            <person name="Ohta Y."/>
            <person name="Nishi S."/>
            <person name="Hatada Y."/>
        </authorList>
    </citation>
    <scope>NUCLEOTIDE SEQUENCE [LARGE SCALE GENOMIC DNA]</scope>
    <source>
        <strain evidence="4 5">OW59</strain>
    </source>
</reference>
<feature type="domain" description="Glycosyl transferase family 1" evidence="2">
    <location>
        <begin position="254"/>
        <end position="410"/>
    </location>
</feature>
<dbReference type="InterPro" id="IPR028098">
    <property type="entry name" value="Glyco_trans_4-like_N"/>
</dbReference>
<dbReference type="PANTHER" id="PTHR46401:SF2">
    <property type="entry name" value="GLYCOSYLTRANSFERASE WBBK-RELATED"/>
    <property type="match status" value="1"/>
</dbReference>
<dbReference type="SUPFAM" id="SSF53756">
    <property type="entry name" value="UDP-Glycosyltransferase/glycogen phosphorylase"/>
    <property type="match status" value="1"/>
</dbReference>
<dbReference type="GO" id="GO:0009103">
    <property type="term" value="P:lipopolysaccharide biosynthetic process"/>
    <property type="evidence" value="ECO:0007669"/>
    <property type="project" value="TreeGrafter"/>
</dbReference>
<dbReference type="Proteomes" id="UP000290975">
    <property type="component" value="Unassembled WGS sequence"/>
</dbReference>
<dbReference type="InterPro" id="IPR001296">
    <property type="entry name" value="Glyco_trans_1"/>
</dbReference>
<dbReference type="Pfam" id="PF13579">
    <property type="entry name" value="Glyco_trans_4_4"/>
    <property type="match status" value="1"/>
</dbReference>
<protein>
    <recommendedName>
        <fullName evidence="6">Glycosyltransferase subfamily 4-like N-terminal domain-containing protein</fullName>
    </recommendedName>
</protein>
<evidence type="ECO:0008006" key="6">
    <source>
        <dbReference type="Google" id="ProtNLM"/>
    </source>
</evidence>
<proteinExistence type="predicted"/>
<dbReference type="EMBL" id="BBQY01000013">
    <property type="protein sequence ID" value="GBH31048.1"/>
    <property type="molecule type" value="Genomic_DNA"/>
</dbReference>
<dbReference type="PANTHER" id="PTHR46401">
    <property type="entry name" value="GLYCOSYLTRANSFERASE WBBK-RELATED"/>
    <property type="match status" value="1"/>
</dbReference>